<comment type="caution">
    <text evidence="3">The sequence shown here is derived from an EMBL/GenBank/DDBJ whole genome shotgun (WGS) entry which is preliminary data.</text>
</comment>
<dbReference type="AlphaFoldDB" id="A0A543DW12"/>
<feature type="signal peptide" evidence="2">
    <location>
        <begin position="1"/>
        <end position="22"/>
    </location>
</feature>
<name>A0A543DW12_9PSEU</name>
<evidence type="ECO:0000313" key="3">
    <source>
        <dbReference type="EMBL" id="TQM13526.1"/>
    </source>
</evidence>
<feature type="compositionally biased region" description="Gly residues" evidence="1">
    <location>
        <begin position="120"/>
        <end position="133"/>
    </location>
</feature>
<evidence type="ECO:0000256" key="2">
    <source>
        <dbReference type="SAM" id="SignalP"/>
    </source>
</evidence>
<evidence type="ECO:0000256" key="1">
    <source>
        <dbReference type="SAM" id="MobiDB-lite"/>
    </source>
</evidence>
<feature type="chain" id="PRO_5021818914" evidence="2">
    <location>
        <begin position="23"/>
        <end position="133"/>
    </location>
</feature>
<protein>
    <submittedName>
        <fullName evidence="3">Uncharacterized protein DUF4247</fullName>
    </submittedName>
</protein>
<dbReference type="EMBL" id="VFPA01000001">
    <property type="protein sequence ID" value="TQM13526.1"/>
    <property type="molecule type" value="Genomic_DNA"/>
</dbReference>
<dbReference type="InterPro" id="IPR025341">
    <property type="entry name" value="DUF4247"/>
</dbReference>
<dbReference type="PROSITE" id="PS51257">
    <property type="entry name" value="PROKAR_LIPOPROTEIN"/>
    <property type="match status" value="1"/>
</dbReference>
<gene>
    <name evidence="3" type="ORF">FB558_0275</name>
</gene>
<organism evidence="3 4">
    <name type="scientific">Pseudonocardia kunmingensis</name>
    <dbReference type="NCBI Taxonomy" id="630975"/>
    <lineage>
        <taxon>Bacteria</taxon>
        <taxon>Bacillati</taxon>
        <taxon>Actinomycetota</taxon>
        <taxon>Actinomycetes</taxon>
        <taxon>Pseudonocardiales</taxon>
        <taxon>Pseudonocardiaceae</taxon>
        <taxon>Pseudonocardia</taxon>
    </lineage>
</organism>
<keyword evidence="4" id="KW-1185">Reference proteome</keyword>
<dbReference type="Proteomes" id="UP000315677">
    <property type="component" value="Unassembled WGS sequence"/>
</dbReference>
<dbReference type="Pfam" id="PF14042">
    <property type="entry name" value="DUF4247"/>
    <property type="match status" value="1"/>
</dbReference>
<feature type="region of interest" description="Disordered" evidence="1">
    <location>
        <begin position="114"/>
        <end position="133"/>
    </location>
</feature>
<reference evidence="3 4" key="1">
    <citation type="submission" date="2019-06" db="EMBL/GenBank/DDBJ databases">
        <title>Sequencing the genomes of 1000 actinobacteria strains.</title>
        <authorList>
            <person name="Klenk H.-P."/>
        </authorList>
    </citation>
    <scope>NUCLEOTIDE SEQUENCE [LARGE SCALE GENOMIC DNA]</scope>
    <source>
        <strain evidence="3 4">DSM 45301</strain>
    </source>
</reference>
<keyword evidence="2" id="KW-0732">Signal</keyword>
<dbReference type="RefSeq" id="WP_211365959.1">
    <property type="nucleotide sequence ID" value="NZ_VFPA01000001.1"/>
</dbReference>
<sequence>MSRALAALLAAAALLLGGCGVGDDVRNHLDDSYQLQNSSGDSATYTTTTPVGTTAAAIAAAVPPAARQSDGGAEYLRYDDDIVIVSAAPNGSTVQVEDLDDRYRSGYFAYLGPGFNPGSPAGGAVSGGPGDTK</sequence>
<proteinExistence type="predicted"/>
<evidence type="ECO:0000313" key="4">
    <source>
        <dbReference type="Proteomes" id="UP000315677"/>
    </source>
</evidence>
<accession>A0A543DW12</accession>